<dbReference type="Gene3D" id="3.30.450.180">
    <property type="match status" value="1"/>
</dbReference>
<comment type="caution">
    <text evidence="2">The sequence shown here is derived from an EMBL/GenBank/DDBJ whole genome shotgun (WGS) entry which is preliminary data.</text>
</comment>
<dbReference type="Gene3D" id="1.10.260.40">
    <property type="entry name" value="lambda repressor-like DNA-binding domains"/>
    <property type="match status" value="1"/>
</dbReference>
<dbReference type="RefSeq" id="WP_379960143.1">
    <property type="nucleotide sequence ID" value="NZ_JAUYVI010000007.1"/>
</dbReference>
<evidence type="ECO:0000313" key="2">
    <source>
        <dbReference type="EMBL" id="MDQ7250627.1"/>
    </source>
</evidence>
<dbReference type="Proteomes" id="UP001230156">
    <property type="component" value="Unassembled WGS sequence"/>
</dbReference>
<dbReference type="Pfam" id="PF17765">
    <property type="entry name" value="MLTR_LBD"/>
    <property type="match status" value="1"/>
</dbReference>
<accession>A0ABU0YSE0</accession>
<dbReference type="PANTHER" id="PTHR35010:SF2">
    <property type="entry name" value="BLL4672 PROTEIN"/>
    <property type="match status" value="1"/>
</dbReference>
<dbReference type="InterPro" id="IPR010982">
    <property type="entry name" value="Lambda_DNA-bd_dom_sf"/>
</dbReference>
<protein>
    <submittedName>
        <fullName evidence="2">Helix-turn-helix transcriptional regulator</fullName>
    </submittedName>
</protein>
<dbReference type="SUPFAM" id="SSF47413">
    <property type="entry name" value="lambda repressor-like DNA-binding domains"/>
    <property type="match status" value="1"/>
</dbReference>
<keyword evidence="3" id="KW-1185">Reference proteome</keyword>
<dbReference type="Pfam" id="PF13560">
    <property type="entry name" value="HTH_31"/>
    <property type="match status" value="1"/>
</dbReference>
<organism evidence="2 3">
    <name type="scientific">Dongia sedimenti</name>
    <dbReference type="NCBI Taxonomy" id="3064282"/>
    <lineage>
        <taxon>Bacteria</taxon>
        <taxon>Pseudomonadati</taxon>
        <taxon>Pseudomonadota</taxon>
        <taxon>Alphaproteobacteria</taxon>
        <taxon>Rhodospirillales</taxon>
        <taxon>Dongiaceae</taxon>
        <taxon>Dongia</taxon>
    </lineage>
</organism>
<dbReference type="EMBL" id="JAUYVI010000007">
    <property type="protein sequence ID" value="MDQ7250627.1"/>
    <property type="molecule type" value="Genomic_DNA"/>
</dbReference>
<dbReference type="SMART" id="SM00530">
    <property type="entry name" value="HTH_XRE"/>
    <property type="match status" value="1"/>
</dbReference>
<evidence type="ECO:0000259" key="1">
    <source>
        <dbReference type="SMART" id="SM00530"/>
    </source>
</evidence>
<dbReference type="InterPro" id="IPR001387">
    <property type="entry name" value="Cro/C1-type_HTH"/>
</dbReference>
<evidence type="ECO:0000313" key="3">
    <source>
        <dbReference type="Proteomes" id="UP001230156"/>
    </source>
</evidence>
<proteinExistence type="predicted"/>
<name>A0ABU0YSE0_9PROT</name>
<dbReference type="InterPro" id="IPR041413">
    <property type="entry name" value="MLTR_LBD"/>
</dbReference>
<dbReference type="CDD" id="cd00093">
    <property type="entry name" value="HTH_XRE"/>
    <property type="match status" value="1"/>
</dbReference>
<feature type="domain" description="HTH cro/C1-type" evidence="1">
    <location>
        <begin position="16"/>
        <end position="88"/>
    </location>
</feature>
<sequence length="268" mass="30701">MPQASLTRSRSDLSDFLKSRRARLAPEDVGLPNGTRRRAQGLRREEVASLAGVGLTWYTWFEQGRDIRVSPDFLENVSRALRLTGAERRHLFVLLNQDSGALSVPERKVSPALQRMLDGMPSRPAYIRTARWDVIAWNKAASRLFSFQRRRAEERNLVRLMFIDPEFRAMVPNWPTAAPIMLAKFRSDYARYRGDPLVDALVREMQQRSPEFRQLWRRHDVMNSGEGIKTLHIKGKAQLFEHTSFSVNGEPDLNLIVYAPLGVKKSGG</sequence>
<reference evidence="3" key="1">
    <citation type="submission" date="2023-08" db="EMBL/GenBank/DDBJ databases">
        <title>Rhodospirillaceae gen. nov., a novel taxon isolated from the Yangtze River Yuezi River estuary sludge.</title>
        <authorList>
            <person name="Ruan L."/>
        </authorList>
    </citation>
    <scope>NUCLEOTIDE SEQUENCE [LARGE SCALE GENOMIC DNA]</scope>
    <source>
        <strain evidence="3">R-7</strain>
    </source>
</reference>
<dbReference type="PANTHER" id="PTHR35010">
    <property type="entry name" value="BLL4672 PROTEIN-RELATED"/>
    <property type="match status" value="1"/>
</dbReference>
<gene>
    <name evidence="2" type="ORF">Q8A70_23260</name>
</gene>